<evidence type="ECO:0000313" key="4">
    <source>
        <dbReference type="EMBL" id="ELP66455.1"/>
    </source>
</evidence>
<dbReference type="CDD" id="cd07043">
    <property type="entry name" value="STAS_anti-anti-sigma_factors"/>
    <property type="match status" value="1"/>
</dbReference>
<feature type="domain" description="STAS" evidence="3">
    <location>
        <begin position="10"/>
        <end position="123"/>
    </location>
</feature>
<dbReference type="GeneID" id="97402566"/>
<dbReference type="SUPFAM" id="SSF52091">
    <property type="entry name" value="SpoIIaa-like"/>
    <property type="match status" value="1"/>
</dbReference>
<dbReference type="EMBL" id="AEJB01000351">
    <property type="protein sequence ID" value="ELP66455.1"/>
    <property type="molecule type" value="Genomic_DNA"/>
</dbReference>
<dbReference type="InterPro" id="IPR036513">
    <property type="entry name" value="STAS_dom_sf"/>
</dbReference>
<organism evidence="4 5">
    <name type="scientific">Streptomyces turgidiscabies (strain Car8)</name>
    <dbReference type="NCBI Taxonomy" id="698760"/>
    <lineage>
        <taxon>Bacteria</taxon>
        <taxon>Bacillati</taxon>
        <taxon>Actinomycetota</taxon>
        <taxon>Actinomycetes</taxon>
        <taxon>Kitasatosporales</taxon>
        <taxon>Streptomycetaceae</taxon>
        <taxon>Streptomyces</taxon>
    </lineage>
</organism>
<comment type="similarity">
    <text evidence="1 2">Belongs to the anti-sigma-factor antagonist family.</text>
</comment>
<dbReference type="Gene3D" id="3.30.750.24">
    <property type="entry name" value="STAS domain"/>
    <property type="match status" value="1"/>
</dbReference>
<name>L7F716_STRT8</name>
<evidence type="ECO:0000259" key="3">
    <source>
        <dbReference type="PROSITE" id="PS50801"/>
    </source>
</evidence>
<dbReference type="GO" id="GO:0043856">
    <property type="term" value="F:anti-sigma factor antagonist activity"/>
    <property type="evidence" value="ECO:0007669"/>
    <property type="project" value="InterPro"/>
</dbReference>
<dbReference type="Pfam" id="PF01740">
    <property type="entry name" value="STAS"/>
    <property type="match status" value="1"/>
</dbReference>
<keyword evidence="5" id="KW-1185">Reference proteome</keyword>
<dbReference type="InterPro" id="IPR002645">
    <property type="entry name" value="STAS_dom"/>
</dbReference>
<dbReference type="PATRIC" id="fig|698760.3.peg.4791"/>
<accession>L7F716</accession>
<dbReference type="PANTHER" id="PTHR33495:SF2">
    <property type="entry name" value="ANTI-SIGMA FACTOR ANTAGONIST TM_1081-RELATED"/>
    <property type="match status" value="1"/>
</dbReference>
<dbReference type="InterPro" id="IPR003658">
    <property type="entry name" value="Anti-sigma_ant"/>
</dbReference>
<dbReference type="NCBIfam" id="TIGR00377">
    <property type="entry name" value="ant_ant_sig"/>
    <property type="match status" value="1"/>
</dbReference>
<dbReference type="PANTHER" id="PTHR33495">
    <property type="entry name" value="ANTI-SIGMA FACTOR ANTAGONIST TM_1081-RELATED-RELATED"/>
    <property type="match status" value="1"/>
</dbReference>
<dbReference type="PROSITE" id="PS50801">
    <property type="entry name" value="STAS"/>
    <property type="match status" value="1"/>
</dbReference>
<evidence type="ECO:0000313" key="5">
    <source>
        <dbReference type="Proteomes" id="UP000010931"/>
    </source>
</evidence>
<dbReference type="RefSeq" id="WP_006378468.1">
    <property type="nucleotide sequence ID" value="NZ_AEJB01000351.1"/>
</dbReference>
<dbReference type="Proteomes" id="UP000010931">
    <property type="component" value="Unassembled WGS sequence"/>
</dbReference>
<protein>
    <recommendedName>
        <fullName evidence="2">Anti-sigma factor antagonist</fullName>
    </recommendedName>
</protein>
<gene>
    <name evidence="4" type="ORF">STRTUCAR8_08247</name>
</gene>
<proteinExistence type="inferred from homology"/>
<sequence length="123" mass="13343">MSKTRTRSVPHPTEQPVRGATVLELRGEVDLARVPSLSARLDTLTAHGQPDLILDLRHVSFIDCAGLGVLCRARNRTLARQGRLRLVSDSGRFLRVLRHAGLSGVFEVHPHLPAGPTLTTATG</sequence>
<evidence type="ECO:0000256" key="2">
    <source>
        <dbReference type="RuleBase" id="RU003749"/>
    </source>
</evidence>
<reference evidence="4 5" key="1">
    <citation type="journal article" date="2011" name="Plasmid">
        <title>Streptomyces turgidiscabies Car8 contains a modular pathogenicity island that shares virulence genes with other actinobacterial plant pathogens.</title>
        <authorList>
            <person name="Huguet-Tapia J.C."/>
            <person name="Badger J.H."/>
            <person name="Loria R."/>
            <person name="Pettis G.S."/>
        </authorList>
    </citation>
    <scope>NUCLEOTIDE SEQUENCE [LARGE SCALE GENOMIC DNA]</scope>
    <source>
        <strain evidence="4 5">Car8</strain>
    </source>
</reference>
<dbReference type="STRING" id="85558.T45_02854"/>
<comment type="caution">
    <text evidence="4">The sequence shown here is derived from an EMBL/GenBank/DDBJ whole genome shotgun (WGS) entry which is preliminary data.</text>
</comment>
<dbReference type="AlphaFoldDB" id="L7F716"/>
<evidence type="ECO:0000256" key="1">
    <source>
        <dbReference type="ARBA" id="ARBA00009013"/>
    </source>
</evidence>